<name>A0A285K7U3_9ACTN</name>
<dbReference type="SUPFAM" id="SSF55874">
    <property type="entry name" value="ATPase domain of HSP90 chaperone/DNA topoisomerase II/histidine kinase"/>
    <property type="match status" value="1"/>
</dbReference>
<dbReference type="InterPro" id="IPR013655">
    <property type="entry name" value="PAS_fold_3"/>
</dbReference>
<dbReference type="PROSITE" id="PS50109">
    <property type="entry name" value="HIS_KIN"/>
    <property type="match status" value="1"/>
</dbReference>
<evidence type="ECO:0000259" key="9">
    <source>
        <dbReference type="PROSITE" id="PS50109"/>
    </source>
</evidence>
<feature type="coiled-coil region" evidence="8">
    <location>
        <begin position="736"/>
        <end position="767"/>
    </location>
</feature>
<evidence type="ECO:0000313" key="13">
    <source>
        <dbReference type="Proteomes" id="UP000219612"/>
    </source>
</evidence>
<dbReference type="GO" id="GO:0005886">
    <property type="term" value="C:plasma membrane"/>
    <property type="evidence" value="ECO:0007669"/>
    <property type="project" value="UniProtKB-SubCell"/>
</dbReference>
<dbReference type="PANTHER" id="PTHR43304">
    <property type="entry name" value="PHYTOCHROME-LIKE PROTEIN CPH1"/>
    <property type="match status" value="1"/>
</dbReference>
<protein>
    <recommendedName>
        <fullName evidence="3">histidine kinase</fullName>
        <ecNumber evidence="3">2.7.13.3</ecNumber>
    </recommendedName>
</protein>
<dbReference type="InterPro" id="IPR005467">
    <property type="entry name" value="His_kinase_dom"/>
</dbReference>
<dbReference type="InterPro" id="IPR013767">
    <property type="entry name" value="PAS_fold"/>
</dbReference>
<dbReference type="Pfam" id="PF08448">
    <property type="entry name" value="PAS_4"/>
    <property type="match status" value="1"/>
</dbReference>
<keyword evidence="7" id="KW-0902">Two-component regulatory system</keyword>
<dbReference type="SMART" id="SM00387">
    <property type="entry name" value="HATPase_c"/>
    <property type="match status" value="1"/>
</dbReference>
<evidence type="ECO:0000256" key="5">
    <source>
        <dbReference type="ARBA" id="ARBA00022679"/>
    </source>
</evidence>
<dbReference type="CDD" id="cd00082">
    <property type="entry name" value="HisKA"/>
    <property type="match status" value="1"/>
</dbReference>
<feature type="domain" description="PAC" evidence="11">
    <location>
        <begin position="256"/>
        <end position="308"/>
    </location>
</feature>
<dbReference type="SUPFAM" id="SSF55785">
    <property type="entry name" value="PYP-like sensor domain (PAS domain)"/>
    <property type="match status" value="3"/>
</dbReference>
<evidence type="ECO:0000256" key="2">
    <source>
        <dbReference type="ARBA" id="ARBA00004236"/>
    </source>
</evidence>
<evidence type="ECO:0000256" key="3">
    <source>
        <dbReference type="ARBA" id="ARBA00012438"/>
    </source>
</evidence>
<dbReference type="SMART" id="SM00388">
    <property type="entry name" value="HisKA"/>
    <property type="match status" value="1"/>
</dbReference>
<keyword evidence="6" id="KW-0418">Kinase</keyword>
<dbReference type="GO" id="GO:0000155">
    <property type="term" value="F:phosphorelay sensor kinase activity"/>
    <property type="evidence" value="ECO:0007669"/>
    <property type="project" value="InterPro"/>
</dbReference>
<dbReference type="PANTHER" id="PTHR43304:SF1">
    <property type="entry name" value="PAC DOMAIN-CONTAINING PROTEIN"/>
    <property type="match status" value="1"/>
</dbReference>
<evidence type="ECO:0000313" key="12">
    <source>
        <dbReference type="EMBL" id="SNY68333.1"/>
    </source>
</evidence>
<dbReference type="AlphaFoldDB" id="A0A285K7U3"/>
<dbReference type="Pfam" id="PF00512">
    <property type="entry name" value="HisKA"/>
    <property type="match status" value="1"/>
</dbReference>
<evidence type="ECO:0000256" key="4">
    <source>
        <dbReference type="ARBA" id="ARBA00022553"/>
    </source>
</evidence>
<dbReference type="InterPro" id="IPR036097">
    <property type="entry name" value="HisK_dim/P_sf"/>
</dbReference>
<dbReference type="SUPFAM" id="SSF47384">
    <property type="entry name" value="Homodimeric domain of signal transducing histidine kinase"/>
    <property type="match status" value="1"/>
</dbReference>
<dbReference type="InterPro" id="IPR000700">
    <property type="entry name" value="PAS-assoc_C"/>
</dbReference>
<dbReference type="Gene3D" id="3.30.450.20">
    <property type="entry name" value="PAS domain"/>
    <property type="match status" value="3"/>
</dbReference>
<keyword evidence="8" id="KW-0175">Coiled coil</keyword>
<keyword evidence="4" id="KW-0597">Phosphoprotein</keyword>
<dbReference type="Pfam" id="PF02518">
    <property type="entry name" value="HATPase_c"/>
    <property type="match status" value="1"/>
</dbReference>
<dbReference type="RefSeq" id="WP_097327895.1">
    <property type="nucleotide sequence ID" value="NZ_OBDY01000033.1"/>
</dbReference>
<dbReference type="PRINTS" id="PR00344">
    <property type="entry name" value="BCTRLSENSOR"/>
</dbReference>
<comment type="catalytic activity">
    <reaction evidence="1">
        <text>ATP + protein L-histidine = ADP + protein N-phospho-L-histidine.</text>
        <dbReference type="EC" id="2.7.13.3"/>
    </reaction>
</comment>
<dbReference type="InterPro" id="IPR001610">
    <property type="entry name" value="PAC"/>
</dbReference>
<dbReference type="Gene3D" id="1.10.287.130">
    <property type="match status" value="1"/>
</dbReference>
<dbReference type="EMBL" id="OBDY01000033">
    <property type="protein sequence ID" value="SNY68333.1"/>
    <property type="molecule type" value="Genomic_DNA"/>
</dbReference>
<dbReference type="Pfam" id="PF08447">
    <property type="entry name" value="PAS_3"/>
    <property type="match status" value="1"/>
</dbReference>
<dbReference type="Pfam" id="PF00989">
    <property type="entry name" value="PAS"/>
    <property type="match status" value="1"/>
</dbReference>
<sequence>MVLRHPGQPAAALSSRLLDGQAQGGGVLDRLTRLAARLLNAPVAAVSLVGDDRQVFLSAVGEPPGLAYSPCRHVVEADAPLIIGDIRADGRVRDRAELTALGVAAYAGFPLRNPRGETLGSFCVIDVEPREWTAEELSTLGDLAAAAESELAARLADTEIRTRAARAQAQLDTAKAVTADGLEARFRSMFESSPIGVALVGLDGSFLRVNAAIATITGYSFDELLASSFQAITHPADLEASLDMVTRMVAGEAHTMRVHKRYMRRDGTPVWCMVSVVLLRDDDNRPTQFLMQMVDIDVERRSQDQAEALAARETYRLRTTISIQREVAAAASDRGAALRLIAERTLTAIPADGAVVGLVHGTVLRAAAKAGSLANREMFEAPVSNSLSGLAVRTRTTLRCDDTTADPRVEPAMCEALGIRSLIVAPLLVDGNPVGVLTVSSGRAGAFDEADEQQLTLLADALSGALRHAEEAEHRARLLQQANDAVAALQDSEARFRSAFDNSPLGMALTSLHPDNLGVVLQANAAMAAITGYRIDDLVGGHVHKFHHPYDHMETDRSLAALCAGDVDTAIVSKRYRHADGHIVWVQIHGAVVRDEHGKPHYLVTQVQDVTTRREIDEQLRQRAQLLDLTQDAVIVRDLGGRVLYWNPAAERVYGWPADLIIGHDLDRLLGTEWTDGSDRRSVTDTLLRDGLWTGEIDHKRADGRRVRVLSRKAVQCDSEGNPFAILSINTDVTANREAERARDAAIADLNERNQELQDANQLKQDLIGMLGHEIGNPLSSILGYTETISDTWGVLPSDRQRAMLDAIDRNAQALNGIVREVLAMVTLDAGKLTATPEPVTVRPHLEAVVASADPGVRALDRFGSSSRTQARVECPETLTASVQPGHLDQMLTNLISNAAKYGGGATALTAEPVDGRIRIVVRDSGPGVPAELQPNLFTRFARAESTAQTVKGTGLGLYIVRELARANGGDLRYEPAPGGGSMFVITLPRAD</sequence>
<evidence type="ECO:0000259" key="11">
    <source>
        <dbReference type="PROSITE" id="PS50113"/>
    </source>
</evidence>
<dbReference type="NCBIfam" id="TIGR00229">
    <property type="entry name" value="sensory_box"/>
    <property type="match status" value="3"/>
</dbReference>
<dbReference type="EC" id="2.7.13.3" evidence="3"/>
<evidence type="ECO:0000259" key="10">
    <source>
        <dbReference type="PROSITE" id="PS50112"/>
    </source>
</evidence>
<dbReference type="Proteomes" id="UP000219612">
    <property type="component" value="Unassembled WGS sequence"/>
</dbReference>
<evidence type="ECO:0000256" key="7">
    <source>
        <dbReference type="ARBA" id="ARBA00023012"/>
    </source>
</evidence>
<dbReference type="InterPro" id="IPR035965">
    <property type="entry name" value="PAS-like_dom_sf"/>
</dbReference>
<dbReference type="InterPro" id="IPR036890">
    <property type="entry name" value="HATPase_C_sf"/>
</dbReference>
<evidence type="ECO:0000256" key="8">
    <source>
        <dbReference type="SAM" id="Coils"/>
    </source>
</evidence>
<dbReference type="Gene3D" id="3.30.565.10">
    <property type="entry name" value="Histidine kinase-like ATPase, C-terminal domain"/>
    <property type="match status" value="1"/>
</dbReference>
<dbReference type="Pfam" id="PF13185">
    <property type="entry name" value="GAF_2"/>
    <property type="match status" value="1"/>
</dbReference>
<dbReference type="Pfam" id="PF01590">
    <property type="entry name" value="GAF"/>
    <property type="match status" value="1"/>
</dbReference>
<proteinExistence type="predicted"/>
<accession>A0A285K7U3</accession>
<dbReference type="SMART" id="SM00086">
    <property type="entry name" value="PAC"/>
    <property type="match status" value="3"/>
</dbReference>
<dbReference type="PROSITE" id="PS50112">
    <property type="entry name" value="PAS"/>
    <property type="match status" value="3"/>
</dbReference>
<dbReference type="InterPro" id="IPR013656">
    <property type="entry name" value="PAS_4"/>
</dbReference>
<reference evidence="12 13" key="1">
    <citation type="submission" date="2017-09" db="EMBL/GenBank/DDBJ databases">
        <authorList>
            <person name="Ehlers B."/>
            <person name="Leendertz F.H."/>
        </authorList>
    </citation>
    <scope>NUCLEOTIDE SEQUENCE [LARGE SCALE GENOMIC DNA]</scope>
    <source>
        <strain evidence="12 13">CGMCC 4.6857</strain>
    </source>
</reference>
<dbReference type="InterPro" id="IPR000014">
    <property type="entry name" value="PAS"/>
</dbReference>
<dbReference type="InterPro" id="IPR003661">
    <property type="entry name" value="HisK_dim/P_dom"/>
</dbReference>
<dbReference type="InterPro" id="IPR004358">
    <property type="entry name" value="Sig_transdc_His_kin-like_C"/>
</dbReference>
<comment type="subcellular location">
    <subcellularLocation>
        <location evidence="2">Cell membrane</location>
    </subcellularLocation>
</comment>
<dbReference type="OrthoDB" id="9764154at2"/>
<dbReference type="CDD" id="cd00130">
    <property type="entry name" value="PAS"/>
    <property type="match status" value="3"/>
</dbReference>
<gene>
    <name evidence="12" type="ORF">SAMN05421748_1333</name>
</gene>
<keyword evidence="5" id="KW-0808">Transferase</keyword>
<feature type="domain" description="PAS" evidence="10">
    <location>
        <begin position="182"/>
        <end position="252"/>
    </location>
</feature>
<dbReference type="PROSITE" id="PS50113">
    <property type="entry name" value="PAC"/>
    <property type="match status" value="3"/>
</dbReference>
<dbReference type="InterPro" id="IPR029016">
    <property type="entry name" value="GAF-like_dom_sf"/>
</dbReference>
<feature type="domain" description="PAC" evidence="11">
    <location>
        <begin position="693"/>
        <end position="745"/>
    </location>
</feature>
<organism evidence="12 13">
    <name type="scientific">Paractinoplanes atraurantiacus</name>
    <dbReference type="NCBI Taxonomy" id="1036182"/>
    <lineage>
        <taxon>Bacteria</taxon>
        <taxon>Bacillati</taxon>
        <taxon>Actinomycetota</taxon>
        <taxon>Actinomycetes</taxon>
        <taxon>Micromonosporales</taxon>
        <taxon>Micromonosporaceae</taxon>
        <taxon>Paractinoplanes</taxon>
    </lineage>
</organism>
<feature type="domain" description="PAC" evidence="11">
    <location>
        <begin position="565"/>
        <end position="622"/>
    </location>
</feature>
<evidence type="ECO:0000256" key="6">
    <source>
        <dbReference type="ARBA" id="ARBA00022777"/>
    </source>
</evidence>
<evidence type="ECO:0000256" key="1">
    <source>
        <dbReference type="ARBA" id="ARBA00000085"/>
    </source>
</evidence>
<dbReference type="InterPro" id="IPR003594">
    <property type="entry name" value="HATPase_dom"/>
</dbReference>
<feature type="domain" description="PAS" evidence="10">
    <location>
        <begin position="515"/>
        <end position="566"/>
    </location>
</feature>
<dbReference type="InterPro" id="IPR052162">
    <property type="entry name" value="Sensor_kinase/Photoreceptor"/>
</dbReference>
<dbReference type="SMART" id="SM00091">
    <property type="entry name" value="PAS"/>
    <property type="match status" value="3"/>
</dbReference>
<dbReference type="SUPFAM" id="SSF55781">
    <property type="entry name" value="GAF domain-like"/>
    <property type="match status" value="2"/>
</dbReference>
<dbReference type="Gene3D" id="3.30.450.40">
    <property type="match status" value="2"/>
</dbReference>
<feature type="domain" description="PAS" evidence="10">
    <location>
        <begin position="619"/>
        <end position="695"/>
    </location>
</feature>
<dbReference type="SMART" id="SM00065">
    <property type="entry name" value="GAF"/>
    <property type="match status" value="2"/>
</dbReference>
<feature type="domain" description="Histidine kinase" evidence="9">
    <location>
        <begin position="770"/>
        <end position="992"/>
    </location>
</feature>
<keyword evidence="13" id="KW-1185">Reference proteome</keyword>
<dbReference type="InterPro" id="IPR003018">
    <property type="entry name" value="GAF"/>
</dbReference>